<name>Q0W5B9_METAR</name>
<dbReference type="AlphaFoldDB" id="Q0W5B9"/>
<dbReference type="PANTHER" id="PTHR46246:SF1">
    <property type="entry name" value="GUANOSINE-3',5'-BIS(DIPHOSPHATE) 3'-PYROPHOSPHOHYDROLASE MESH1"/>
    <property type="match status" value="1"/>
</dbReference>
<gene>
    <name evidence="1" type="ORF">RCIX1108</name>
</gene>
<dbReference type="eggNOG" id="arCOG06870">
    <property type="taxonomic scope" value="Archaea"/>
</dbReference>
<evidence type="ECO:0000313" key="1">
    <source>
        <dbReference type="EMBL" id="CAJ36424.1"/>
    </source>
</evidence>
<dbReference type="InterPro" id="IPR052194">
    <property type="entry name" value="MESH1"/>
</dbReference>
<dbReference type="STRING" id="351160.RCIX1108"/>
<dbReference type="PANTHER" id="PTHR46246">
    <property type="entry name" value="GUANOSINE-3',5'-BIS(DIPHOSPHATE) 3'-PYROPHOSPHOHYDROLASE MESH1"/>
    <property type="match status" value="1"/>
</dbReference>
<dbReference type="Gene3D" id="1.10.3210.10">
    <property type="entry name" value="Hypothetical protein af1432"/>
    <property type="match status" value="1"/>
</dbReference>
<dbReference type="GO" id="GO:0008893">
    <property type="term" value="F:guanosine-3',5'-bis(diphosphate) 3'-diphosphatase activity"/>
    <property type="evidence" value="ECO:0007669"/>
    <property type="project" value="TreeGrafter"/>
</dbReference>
<evidence type="ECO:0000313" key="2">
    <source>
        <dbReference type="Proteomes" id="UP000000663"/>
    </source>
</evidence>
<reference evidence="1 2" key="1">
    <citation type="journal article" date="2006" name="Science">
        <title>Genome of rice cluster I archaea -- the key methane producers in the rice rhizosphere.</title>
        <authorList>
            <person name="Erkel C."/>
            <person name="Kube M."/>
            <person name="Reinhardt R."/>
            <person name="Liesack W."/>
        </authorList>
    </citation>
    <scope>NUCLEOTIDE SEQUENCE [LARGE SCALE GENOMIC DNA]</scope>
    <source>
        <strain evidence="2">DSM 22066 / NBRC 105507 / MRE50</strain>
    </source>
</reference>
<proteinExistence type="predicted"/>
<accession>Q0W5B9</accession>
<dbReference type="GeneID" id="5144496"/>
<dbReference type="Proteomes" id="UP000000663">
    <property type="component" value="Chromosome"/>
</dbReference>
<dbReference type="RefSeq" id="WP_012036102.1">
    <property type="nucleotide sequence ID" value="NC_009464.1"/>
</dbReference>
<dbReference type="EMBL" id="AM114193">
    <property type="protein sequence ID" value="CAJ36424.1"/>
    <property type="molecule type" value="Genomic_DNA"/>
</dbReference>
<dbReference type="PATRIC" id="fig|351160.9.peg.1815"/>
<dbReference type="SUPFAM" id="SSF109604">
    <property type="entry name" value="HD-domain/PDEase-like"/>
    <property type="match status" value="1"/>
</dbReference>
<dbReference type="KEGG" id="rci:RCIX1108"/>
<protein>
    <submittedName>
        <fullName evidence="1">Uncharacterized protein</fullName>
    </submittedName>
</protein>
<sequence>MQKPSLEDVIILATQSHKGQRDRADLPYILHPLRVMMEMDPADEDAMIVAVLHDVVEDTSVTLSDLQSKGYPDNIVDALDCLTKRTNPAEAGSGVYDINGKERYSYYIRRIKQNPLATKVKIADLRHNSDLGRLRKVESWDLKRLDRYQRALMYLTNRYGSPDILVD</sequence>
<organism evidence="1 2">
    <name type="scientific">Methanocella arvoryzae (strain DSM 22066 / NBRC 105507 / MRE50)</name>
    <dbReference type="NCBI Taxonomy" id="351160"/>
    <lineage>
        <taxon>Archaea</taxon>
        <taxon>Methanobacteriati</taxon>
        <taxon>Methanobacteriota</taxon>
        <taxon>Stenosarchaea group</taxon>
        <taxon>Methanomicrobia</taxon>
        <taxon>Methanocellales</taxon>
        <taxon>Methanocellaceae</taxon>
        <taxon>Methanocella</taxon>
    </lineage>
</organism>
<keyword evidence="2" id="KW-1185">Reference proteome</keyword>